<comment type="caution">
    <text evidence="3">The sequence shown here is derived from an EMBL/GenBank/DDBJ whole genome shotgun (WGS) entry which is preliminary data.</text>
</comment>
<reference evidence="3 4" key="1">
    <citation type="journal article" date="2018" name="Genome Announc.">
        <title>Draft Genome Sequence of "Candidatus Phycosocius bacilliformis," an Alphaproteobacterial Ectosymbiont of the Hydrocarbon-Producing Green Alga Botryococcus braunii.</title>
        <authorList>
            <person name="Tanabe Y."/>
            <person name="Yamaguchi H."/>
            <person name="Watanabe M.M."/>
        </authorList>
    </citation>
    <scope>NUCLEOTIDE SEQUENCE [LARGE SCALE GENOMIC DNA]</scope>
    <source>
        <strain evidence="3 4">BOTRYCO-2</strain>
    </source>
</reference>
<evidence type="ECO:0000256" key="2">
    <source>
        <dbReference type="SAM" id="SignalP"/>
    </source>
</evidence>
<evidence type="ECO:0000256" key="1">
    <source>
        <dbReference type="SAM" id="MobiDB-lite"/>
    </source>
</evidence>
<feature type="chain" id="PRO_5015186943" evidence="2">
    <location>
        <begin position="21"/>
        <end position="81"/>
    </location>
</feature>
<sequence>MRKALLITALMSAAAVSACATTKTSLVSPSASDQAGSASVMADRSIIDQSQSSGVSDFGGLPPLQANPVPVPITVAPSAGR</sequence>
<gene>
    <name evidence="3" type="ORF">PbB2_01223</name>
</gene>
<proteinExistence type="predicted"/>
<dbReference type="AlphaFoldDB" id="A0A2P2E911"/>
<keyword evidence="4" id="KW-1185">Reference proteome</keyword>
<organism evidence="3 4">
    <name type="scientific">Candidatus Phycosocius bacilliformis</name>
    <dbReference type="NCBI Taxonomy" id="1445552"/>
    <lineage>
        <taxon>Bacteria</taxon>
        <taxon>Pseudomonadati</taxon>
        <taxon>Pseudomonadota</taxon>
        <taxon>Alphaproteobacteria</taxon>
        <taxon>Caulobacterales</taxon>
        <taxon>Caulobacterales incertae sedis</taxon>
        <taxon>Candidatus Phycosocius</taxon>
    </lineage>
</organism>
<dbReference type="PROSITE" id="PS51257">
    <property type="entry name" value="PROKAR_LIPOPROTEIN"/>
    <property type="match status" value="1"/>
</dbReference>
<name>A0A2P2E911_9PROT</name>
<feature type="region of interest" description="Disordered" evidence="1">
    <location>
        <begin position="51"/>
        <end position="81"/>
    </location>
</feature>
<evidence type="ECO:0000313" key="4">
    <source>
        <dbReference type="Proteomes" id="UP000245086"/>
    </source>
</evidence>
<keyword evidence="2" id="KW-0732">Signal</keyword>
<dbReference type="Proteomes" id="UP000245086">
    <property type="component" value="Unassembled WGS sequence"/>
</dbReference>
<accession>A0A2P2E911</accession>
<dbReference type="EMBL" id="BFBR01000003">
    <property type="protein sequence ID" value="GBF57556.1"/>
    <property type="molecule type" value="Genomic_DNA"/>
</dbReference>
<feature type="signal peptide" evidence="2">
    <location>
        <begin position="1"/>
        <end position="20"/>
    </location>
</feature>
<protein>
    <submittedName>
        <fullName evidence="3">Uncharacterized protein</fullName>
    </submittedName>
</protein>
<evidence type="ECO:0000313" key="3">
    <source>
        <dbReference type="EMBL" id="GBF57556.1"/>
    </source>
</evidence>